<dbReference type="Pfam" id="PF04075">
    <property type="entry name" value="F420H2_quin_red"/>
    <property type="match status" value="1"/>
</dbReference>
<evidence type="ECO:0000256" key="2">
    <source>
        <dbReference type="ARBA" id="ARBA00049106"/>
    </source>
</evidence>
<sequence>MTVWKRMWRAVGAWPGFTPVARSLVGVDRWLGRITRGRVVALGMAPSLLLTTTGRRSGQLRSSPLQYVRDGDDLIVIASNWGGPNDPGWAWNLRADPRARVLLDGSDVAVTAHETQGADRDHLWQLITDQWPGYQAYRTRASHRQLRIFRLTPGEQAVDE</sequence>
<dbReference type="Gene3D" id="2.30.110.10">
    <property type="entry name" value="Electron Transport, Fmn-binding Protein, Chain A"/>
    <property type="match status" value="1"/>
</dbReference>
<evidence type="ECO:0008006" key="5">
    <source>
        <dbReference type="Google" id="ProtNLM"/>
    </source>
</evidence>
<dbReference type="InterPro" id="IPR012349">
    <property type="entry name" value="Split_barrel_FMN-bd"/>
</dbReference>
<dbReference type="AlphaFoldDB" id="A0A919W202"/>
<organism evidence="3 4">
    <name type="scientific">Paractinoplanes toevensis</name>
    <dbReference type="NCBI Taxonomy" id="571911"/>
    <lineage>
        <taxon>Bacteria</taxon>
        <taxon>Bacillati</taxon>
        <taxon>Actinomycetota</taxon>
        <taxon>Actinomycetes</taxon>
        <taxon>Micromonosporales</taxon>
        <taxon>Micromonosporaceae</taxon>
        <taxon>Paractinoplanes</taxon>
    </lineage>
</organism>
<dbReference type="GO" id="GO:0070967">
    <property type="term" value="F:coenzyme F420 binding"/>
    <property type="evidence" value="ECO:0007669"/>
    <property type="project" value="TreeGrafter"/>
</dbReference>
<dbReference type="EMBL" id="BOQN01000038">
    <property type="protein sequence ID" value="GIM91024.1"/>
    <property type="molecule type" value="Genomic_DNA"/>
</dbReference>
<protein>
    <recommendedName>
        <fullName evidence="5">Nitroreductase</fullName>
    </recommendedName>
</protein>
<accession>A0A919W202</accession>
<reference evidence="3 4" key="1">
    <citation type="submission" date="2021-03" db="EMBL/GenBank/DDBJ databases">
        <title>Whole genome shotgun sequence of Actinoplanes toevensis NBRC 105298.</title>
        <authorList>
            <person name="Komaki H."/>
            <person name="Tamura T."/>
        </authorList>
    </citation>
    <scope>NUCLEOTIDE SEQUENCE [LARGE SCALE GENOMIC DNA]</scope>
    <source>
        <strain evidence="3 4">NBRC 105298</strain>
    </source>
</reference>
<name>A0A919W202_9ACTN</name>
<dbReference type="InterPro" id="IPR004378">
    <property type="entry name" value="F420H2_quin_Rdtase"/>
</dbReference>
<proteinExistence type="inferred from homology"/>
<comment type="similarity">
    <text evidence="1">Belongs to the F420H(2)-dependent quinone reductase family.</text>
</comment>
<dbReference type="Proteomes" id="UP000677082">
    <property type="component" value="Unassembled WGS sequence"/>
</dbReference>
<gene>
    <name evidence="3" type="ORF">Ato02nite_028170</name>
</gene>
<dbReference type="GO" id="GO:0016491">
    <property type="term" value="F:oxidoreductase activity"/>
    <property type="evidence" value="ECO:0007669"/>
    <property type="project" value="InterPro"/>
</dbReference>
<evidence type="ECO:0000256" key="1">
    <source>
        <dbReference type="ARBA" id="ARBA00008710"/>
    </source>
</evidence>
<dbReference type="NCBIfam" id="TIGR00026">
    <property type="entry name" value="hi_GC_TIGR00026"/>
    <property type="match status" value="1"/>
</dbReference>
<keyword evidence="4" id="KW-1185">Reference proteome</keyword>
<evidence type="ECO:0000313" key="3">
    <source>
        <dbReference type="EMBL" id="GIM91024.1"/>
    </source>
</evidence>
<dbReference type="PANTHER" id="PTHR39428">
    <property type="entry name" value="F420H(2)-DEPENDENT QUINONE REDUCTASE RV1261C"/>
    <property type="match status" value="1"/>
</dbReference>
<comment type="catalytic activity">
    <reaction evidence="2">
        <text>oxidized coenzyme F420-(gamma-L-Glu)(n) + a quinol + H(+) = reduced coenzyme F420-(gamma-L-Glu)(n) + a quinone</text>
        <dbReference type="Rhea" id="RHEA:39663"/>
        <dbReference type="Rhea" id="RHEA-COMP:12939"/>
        <dbReference type="Rhea" id="RHEA-COMP:14378"/>
        <dbReference type="ChEBI" id="CHEBI:15378"/>
        <dbReference type="ChEBI" id="CHEBI:24646"/>
        <dbReference type="ChEBI" id="CHEBI:132124"/>
        <dbReference type="ChEBI" id="CHEBI:133980"/>
        <dbReference type="ChEBI" id="CHEBI:139511"/>
    </reaction>
</comment>
<dbReference type="PANTHER" id="PTHR39428:SF1">
    <property type="entry name" value="F420H(2)-DEPENDENT QUINONE REDUCTASE RV1261C"/>
    <property type="match status" value="1"/>
</dbReference>
<dbReference type="GO" id="GO:0005886">
    <property type="term" value="C:plasma membrane"/>
    <property type="evidence" value="ECO:0007669"/>
    <property type="project" value="TreeGrafter"/>
</dbReference>
<dbReference type="SUPFAM" id="SSF50475">
    <property type="entry name" value="FMN-binding split barrel"/>
    <property type="match status" value="1"/>
</dbReference>
<evidence type="ECO:0000313" key="4">
    <source>
        <dbReference type="Proteomes" id="UP000677082"/>
    </source>
</evidence>
<dbReference type="RefSeq" id="WP_246606878.1">
    <property type="nucleotide sequence ID" value="NZ_BOQN01000038.1"/>
</dbReference>
<comment type="caution">
    <text evidence="3">The sequence shown here is derived from an EMBL/GenBank/DDBJ whole genome shotgun (WGS) entry which is preliminary data.</text>
</comment>